<keyword evidence="3 8" id="KW-0479">Metal-binding</keyword>
<dbReference type="GO" id="GO:0061603">
    <property type="term" value="F:molybdenum cofactor guanylyltransferase activity"/>
    <property type="evidence" value="ECO:0007669"/>
    <property type="project" value="UniProtKB-EC"/>
</dbReference>
<dbReference type="Gene3D" id="3.90.550.10">
    <property type="entry name" value="Spore Coat Polysaccharide Biosynthesis Protein SpsA, Chain A"/>
    <property type="match status" value="1"/>
</dbReference>
<keyword evidence="4 8" id="KW-0547">Nucleotide-binding</keyword>
<dbReference type="InterPro" id="IPR025877">
    <property type="entry name" value="MobA-like_NTP_Trfase"/>
</dbReference>
<keyword evidence="7 8" id="KW-0501">Molybdenum cofactor biosynthesis</keyword>
<evidence type="ECO:0000256" key="2">
    <source>
        <dbReference type="ARBA" id="ARBA00022679"/>
    </source>
</evidence>
<evidence type="ECO:0000256" key="5">
    <source>
        <dbReference type="ARBA" id="ARBA00022842"/>
    </source>
</evidence>
<evidence type="ECO:0000256" key="7">
    <source>
        <dbReference type="ARBA" id="ARBA00023150"/>
    </source>
</evidence>
<evidence type="ECO:0000256" key="6">
    <source>
        <dbReference type="ARBA" id="ARBA00023134"/>
    </source>
</evidence>
<keyword evidence="5 8" id="KW-0460">Magnesium</keyword>
<evidence type="ECO:0000256" key="1">
    <source>
        <dbReference type="ARBA" id="ARBA00022490"/>
    </source>
</evidence>
<dbReference type="InterPro" id="IPR013482">
    <property type="entry name" value="Molybde_CF_guanTrfase"/>
</dbReference>
<comment type="domain">
    <text evidence="8">The N-terminal domain determines nucleotide recognition and specific binding, while the C-terminal domain determines the specific binding to the target protein.</text>
</comment>
<dbReference type="AlphaFoldDB" id="F1YVZ6"/>
<dbReference type="PANTHER" id="PTHR19136:SF81">
    <property type="entry name" value="MOLYBDENUM COFACTOR GUANYLYLTRANSFERASE"/>
    <property type="match status" value="1"/>
</dbReference>
<accession>F1YVZ6</accession>
<feature type="binding site" evidence="8">
    <location>
        <position position="69"/>
    </location>
    <ligand>
        <name>GTP</name>
        <dbReference type="ChEBI" id="CHEBI:37565"/>
    </ligand>
</feature>
<evidence type="ECO:0000313" key="10">
    <source>
        <dbReference type="EMBL" id="EGE46989.1"/>
    </source>
</evidence>
<keyword evidence="2 8" id="KW-0808">Transferase</keyword>
<dbReference type="PANTHER" id="PTHR19136">
    <property type="entry name" value="MOLYBDENUM COFACTOR GUANYLYLTRANSFERASE"/>
    <property type="match status" value="1"/>
</dbReference>
<sequence>MDMKIAGLVLAGGQARRMHGQDKAFLDTGNGFSLDRVFARLQHECSAVAISANGDFARFSAWQCPVLPDSIHNVGPLAGVLSGLEWAEKCGYDTLITIPVDTPFIPVGLVAALVPAPSYACCGGQSHPLVAAWPVSAKPVLAAQLSFLTAENKKHQTRVRTLAHVLEARAVDFPLIEGVDPFMNINTPEDLMRAQKYCASVCKVGAARGNG</sequence>
<comment type="catalytic activity">
    <reaction evidence="8">
        <text>Mo-molybdopterin + GTP + H(+) = Mo-molybdopterin guanine dinucleotide + diphosphate</text>
        <dbReference type="Rhea" id="RHEA:34243"/>
        <dbReference type="ChEBI" id="CHEBI:15378"/>
        <dbReference type="ChEBI" id="CHEBI:33019"/>
        <dbReference type="ChEBI" id="CHEBI:37565"/>
        <dbReference type="ChEBI" id="CHEBI:71302"/>
        <dbReference type="ChEBI" id="CHEBI:71310"/>
        <dbReference type="EC" id="2.7.7.77"/>
    </reaction>
</comment>
<evidence type="ECO:0000256" key="8">
    <source>
        <dbReference type="HAMAP-Rule" id="MF_00316"/>
    </source>
</evidence>
<evidence type="ECO:0000256" key="3">
    <source>
        <dbReference type="ARBA" id="ARBA00022723"/>
    </source>
</evidence>
<dbReference type="Proteomes" id="UP000018454">
    <property type="component" value="Unassembled WGS sequence"/>
</dbReference>
<reference evidence="10 11" key="1">
    <citation type="journal article" date="2011" name="Science">
        <title>Drosophila microbiome modulates host developmental and metabolic homeostasis via insulin signaling.</title>
        <authorList>
            <person name="Shin S.C."/>
            <person name="Kim S.H."/>
            <person name="You H."/>
            <person name="Kim B."/>
            <person name="Kim A.C."/>
            <person name="Lee K.A."/>
            <person name="Yoon J.H."/>
            <person name="Ryu J.H."/>
            <person name="Lee W.J."/>
        </authorList>
    </citation>
    <scope>NUCLEOTIDE SEQUENCE [LARGE SCALE GENOMIC DNA]</scope>
    <source>
        <strain evidence="10 11">DM001</strain>
    </source>
</reference>
<comment type="function">
    <text evidence="8">Transfers a GMP moiety from GTP to Mo-molybdopterin (Mo-MPT) cofactor (Moco or molybdenum cofactor) to form Mo-molybdopterin guanine dinucleotide (Mo-MGD) cofactor.</text>
</comment>
<name>F1YVZ6_9PROT</name>
<organism evidence="10 11">
    <name type="scientific">Acetobacter pomorum DM001</name>
    <dbReference type="NCBI Taxonomy" id="945681"/>
    <lineage>
        <taxon>Bacteria</taxon>
        <taxon>Pseudomonadati</taxon>
        <taxon>Pseudomonadota</taxon>
        <taxon>Alphaproteobacteria</taxon>
        <taxon>Acetobacterales</taxon>
        <taxon>Acetobacteraceae</taxon>
        <taxon>Acetobacter</taxon>
    </lineage>
</organism>
<dbReference type="EMBL" id="AEUP01000031">
    <property type="protein sequence ID" value="EGE46989.1"/>
    <property type="molecule type" value="Genomic_DNA"/>
</dbReference>
<comment type="subcellular location">
    <subcellularLocation>
        <location evidence="8">Cytoplasm</location>
    </subcellularLocation>
</comment>
<proteinExistence type="inferred from homology"/>
<feature type="binding site" evidence="8">
    <location>
        <position position="101"/>
    </location>
    <ligand>
        <name>Mg(2+)</name>
        <dbReference type="ChEBI" id="CHEBI:18420"/>
    </ligand>
</feature>
<comment type="caution">
    <text evidence="10">The sequence shown here is derived from an EMBL/GenBank/DDBJ whole genome shotgun (WGS) entry which is preliminary data.</text>
</comment>
<comment type="cofactor">
    <cofactor evidence="8">
        <name>Mg(2+)</name>
        <dbReference type="ChEBI" id="CHEBI:18420"/>
    </cofactor>
</comment>
<keyword evidence="1 8" id="KW-0963">Cytoplasm</keyword>
<feature type="binding site" evidence="8">
    <location>
        <begin position="10"/>
        <end position="12"/>
    </location>
    <ligand>
        <name>GTP</name>
        <dbReference type="ChEBI" id="CHEBI:37565"/>
    </ligand>
</feature>
<dbReference type="GO" id="GO:0046872">
    <property type="term" value="F:metal ion binding"/>
    <property type="evidence" value="ECO:0007669"/>
    <property type="project" value="UniProtKB-KW"/>
</dbReference>
<dbReference type="HAMAP" id="MF_00316">
    <property type="entry name" value="MobA"/>
    <property type="match status" value="1"/>
</dbReference>
<comment type="subunit">
    <text evidence="8">Monomer.</text>
</comment>
<comment type="similarity">
    <text evidence="8">Belongs to the MobA family.</text>
</comment>
<dbReference type="SUPFAM" id="SSF53448">
    <property type="entry name" value="Nucleotide-diphospho-sugar transferases"/>
    <property type="match status" value="1"/>
</dbReference>
<dbReference type="GO" id="GO:0005737">
    <property type="term" value="C:cytoplasm"/>
    <property type="evidence" value="ECO:0007669"/>
    <property type="project" value="UniProtKB-SubCell"/>
</dbReference>
<dbReference type="EC" id="2.7.7.77" evidence="8"/>
<evidence type="ECO:0000256" key="4">
    <source>
        <dbReference type="ARBA" id="ARBA00022741"/>
    </source>
</evidence>
<evidence type="ECO:0000259" key="9">
    <source>
        <dbReference type="Pfam" id="PF12804"/>
    </source>
</evidence>
<keyword evidence="6 8" id="KW-0342">GTP-binding</keyword>
<feature type="binding site" evidence="8">
    <location>
        <position position="23"/>
    </location>
    <ligand>
        <name>GTP</name>
        <dbReference type="ChEBI" id="CHEBI:37565"/>
    </ligand>
</feature>
<evidence type="ECO:0000313" key="11">
    <source>
        <dbReference type="Proteomes" id="UP000018454"/>
    </source>
</evidence>
<dbReference type="CDD" id="cd02503">
    <property type="entry name" value="MobA"/>
    <property type="match status" value="1"/>
</dbReference>
<dbReference type="InterPro" id="IPR029044">
    <property type="entry name" value="Nucleotide-diphossugar_trans"/>
</dbReference>
<dbReference type="Pfam" id="PF12804">
    <property type="entry name" value="NTP_transf_3"/>
    <property type="match status" value="1"/>
</dbReference>
<comment type="caution">
    <text evidence="8">Lacks conserved residue(s) required for the propagation of feature annotation.</text>
</comment>
<gene>
    <name evidence="8 10" type="primary">mobA</name>
    <name evidence="10" type="ORF">APO_2402</name>
</gene>
<dbReference type="GO" id="GO:1902758">
    <property type="term" value="P:bis(molybdopterin guanine dinucleotide)molybdenum biosynthetic process"/>
    <property type="evidence" value="ECO:0007669"/>
    <property type="project" value="TreeGrafter"/>
</dbReference>
<feature type="binding site" evidence="8">
    <location>
        <position position="101"/>
    </location>
    <ligand>
        <name>GTP</name>
        <dbReference type="ChEBI" id="CHEBI:37565"/>
    </ligand>
</feature>
<dbReference type="GO" id="GO:0005525">
    <property type="term" value="F:GTP binding"/>
    <property type="evidence" value="ECO:0007669"/>
    <property type="project" value="UniProtKB-UniRule"/>
</dbReference>
<feature type="domain" description="MobA-like NTP transferase" evidence="9">
    <location>
        <begin position="7"/>
        <end position="143"/>
    </location>
</feature>
<protein>
    <recommendedName>
        <fullName evidence="8">Molybdenum cofactor guanylyltransferase</fullName>
        <shortName evidence="8">MoCo guanylyltransferase</shortName>
        <ecNumber evidence="8">2.7.7.77</ecNumber>
    </recommendedName>
    <alternativeName>
        <fullName evidence="8">GTP:molybdopterin guanylyltransferase</fullName>
    </alternativeName>
    <alternativeName>
        <fullName evidence="8">Mo-MPT guanylyltransferase</fullName>
    </alternativeName>
    <alternativeName>
        <fullName evidence="8">Molybdopterin guanylyltransferase</fullName>
    </alternativeName>
    <alternativeName>
        <fullName evidence="8">Molybdopterin-guanine dinucleotide synthase</fullName>
        <shortName evidence="8">MGD synthase</shortName>
    </alternativeName>
</protein>